<evidence type="ECO:0000256" key="15">
    <source>
        <dbReference type="SAM" id="Phobius"/>
    </source>
</evidence>
<keyword evidence="8 13" id="KW-0175">Coiled coil</keyword>
<evidence type="ECO:0000256" key="1">
    <source>
        <dbReference type="ARBA" id="ARBA00004651"/>
    </source>
</evidence>
<dbReference type="RefSeq" id="XP_013413952.1">
    <property type="nucleotide sequence ID" value="XM_013558498.1"/>
</dbReference>
<evidence type="ECO:0000256" key="11">
    <source>
        <dbReference type="ARBA" id="ARBA00023303"/>
    </source>
</evidence>
<dbReference type="AlphaFoldDB" id="A0A1S3JUF0"/>
<dbReference type="GO" id="GO:0030171">
    <property type="term" value="F:voltage-gated proton channel activity"/>
    <property type="evidence" value="ECO:0007669"/>
    <property type="project" value="InterPro"/>
</dbReference>
<accession>A0A1S3JUF0</accession>
<keyword evidence="17" id="KW-1185">Reference proteome</keyword>
<evidence type="ECO:0000256" key="10">
    <source>
        <dbReference type="ARBA" id="ARBA00023136"/>
    </source>
</evidence>
<dbReference type="InterPro" id="IPR027359">
    <property type="entry name" value="Volt_channel_dom_sf"/>
</dbReference>
<evidence type="ECO:0000256" key="12">
    <source>
        <dbReference type="ARBA" id="ARBA00031989"/>
    </source>
</evidence>
<dbReference type="Pfam" id="PF00520">
    <property type="entry name" value="Ion_trans"/>
    <property type="match status" value="1"/>
</dbReference>
<evidence type="ECO:0000256" key="8">
    <source>
        <dbReference type="ARBA" id="ARBA00023054"/>
    </source>
</evidence>
<dbReference type="GO" id="GO:0034702">
    <property type="term" value="C:monoatomic ion channel complex"/>
    <property type="evidence" value="ECO:0007669"/>
    <property type="project" value="UniProtKB-KW"/>
</dbReference>
<dbReference type="PANTHER" id="PTHR46480:SF1">
    <property type="entry name" value="VOLTAGE-GATED HYDROGEN CHANNEL 1"/>
    <property type="match status" value="1"/>
</dbReference>
<feature type="transmembrane region" description="Helical" evidence="15">
    <location>
        <begin position="52"/>
        <end position="73"/>
    </location>
</feature>
<keyword evidence="10 15" id="KW-0472">Membrane</keyword>
<evidence type="ECO:0000256" key="6">
    <source>
        <dbReference type="ARBA" id="ARBA00022882"/>
    </source>
</evidence>
<comment type="subcellular location">
    <subcellularLocation>
        <location evidence="1">Cell membrane</location>
        <topology evidence="1">Multi-pass membrane protein</topology>
    </subcellularLocation>
</comment>
<dbReference type="OMA" id="LRNRDYC"/>
<keyword evidence="5 15" id="KW-0812">Transmembrane</keyword>
<keyword evidence="11" id="KW-0407">Ion channel</keyword>
<keyword evidence="3" id="KW-0813">Transport</keyword>
<feature type="transmembrane region" description="Helical" evidence="15">
    <location>
        <begin position="93"/>
        <end position="114"/>
    </location>
</feature>
<sequence length="257" mass="29275">MDGFKKLHEDLEKVIEKDDSNSSTTTSEMEDPKHSKQTFRQKLRHILHTNKFQIGVICLVILDCLLVIAELLIDLEVFEIGEAKDELGPAKVLHYMSITILSIFLIEIFTKIFAMGLDYFKNKLEVFDGIVVVVSFVLDVVFANQEGAYGGIGLLIVLRLWRVTRILNGIIMSVKKQSEKRCLRERMLKEAAEQELAKFREYCAAQEKEIEELQALLKKHGIDFPKIEKPVEVSTISVTAEVNEVDGYTKRPDDSNA</sequence>
<feature type="region of interest" description="Disordered" evidence="14">
    <location>
        <begin position="17"/>
        <end position="36"/>
    </location>
</feature>
<evidence type="ECO:0000256" key="3">
    <source>
        <dbReference type="ARBA" id="ARBA00022448"/>
    </source>
</evidence>
<dbReference type="SUPFAM" id="SSF81324">
    <property type="entry name" value="Voltage-gated potassium channels"/>
    <property type="match status" value="1"/>
</dbReference>
<feature type="domain" description="Ion transport" evidence="16">
    <location>
        <begin position="52"/>
        <end position="169"/>
    </location>
</feature>
<name>A0A1S3JUF0_LINAN</name>
<organism evidence="17 18">
    <name type="scientific">Lingula anatina</name>
    <name type="common">Brachiopod</name>
    <name type="synonym">Lingula unguis</name>
    <dbReference type="NCBI Taxonomy" id="7574"/>
    <lineage>
        <taxon>Eukaryota</taxon>
        <taxon>Metazoa</taxon>
        <taxon>Spiralia</taxon>
        <taxon>Lophotrochozoa</taxon>
        <taxon>Brachiopoda</taxon>
        <taxon>Linguliformea</taxon>
        <taxon>Lingulata</taxon>
        <taxon>Lingulida</taxon>
        <taxon>Linguloidea</taxon>
        <taxon>Lingulidae</taxon>
        <taxon>Lingula</taxon>
    </lineage>
</organism>
<dbReference type="RefSeq" id="XP_013413953.1">
    <property type="nucleotide sequence ID" value="XM_013558499.1"/>
</dbReference>
<dbReference type="OrthoDB" id="427456at2759"/>
<dbReference type="KEGG" id="lak:106176220"/>
<evidence type="ECO:0000313" key="19">
    <source>
        <dbReference type="RefSeq" id="XP_013413953.1"/>
    </source>
</evidence>
<dbReference type="InterPro" id="IPR031846">
    <property type="entry name" value="Hvcn1"/>
</dbReference>
<reference evidence="18 19" key="1">
    <citation type="submission" date="2025-04" db="UniProtKB">
        <authorList>
            <consortium name="RefSeq"/>
        </authorList>
    </citation>
    <scope>IDENTIFICATION</scope>
    <source>
        <tissue evidence="18 19">Gonads</tissue>
    </source>
</reference>
<dbReference type="Gene3D" id="1.20.120.350">
    <property type="entry name" value="Voltage-gated potassium channels. Chain C"/>
    <property type="match status" value="1"/>
</dbReference>
<dbReference type="PANTHER" id="PTHR46480">
    <property type="entry name" value="F20B24.22"/>
    <property type="match status" value="1"/>
</dbReference>
<evidence type="ECO:0000256" key="9">
    <source>
        <dbReference type="ARBA" id="ARBA00023065"/>
    </source>
</evidence>
<evidence type="ECO:0000313" key="17">
    <source>
        <dbReference type="Proteomes" id="UP000085678"/>
    </source>
</evidence>
<keyword evidence="4" id="KW-1003">Cell membrane</keyword>
<dbReference type="GO" id="GO:0005886">
    <property type="term" value="C:plasma membrane"/>
    <property type="evidence" value="ECO:0007669"/>
    <property type="project" value="UniProtKB-SubCell"/>
</dbReference>
<protein>
    <recommendedName>
        <fullName evidence="2">Voltage-gated hydrogen channel 1</fullName>
    </recommendedName>
    <alternativeName>
        <fullName evidence="12">Hydrogen voltage-gated channel 1</fullName>
    </alternativeName>
</protein>
<evidence type="ECO:0000259" key="16">
    <source>
        <dbReference type="Pfam" id="PF00520"/>
    </source>
</evidence>
<keyword evidence="7 15" id="KW-1133">Transmembrane helix</keyword>
<gene>
    <name evidence="18 19" type="primary">LOC106176220</name>
</gene>
<dbReference type="InterPro" id="IPR005821">
    <property type="entry name" value="Ion_trans_dom"/>
</dbReference>
<evidence type="ECO:0000256" key="14">
    <source>
        <dbReference type="SAM" id="MobiDB-lite"/>
    </source>
</evidence>
<evidence type="ECO:0000256" key="2">
    <source>
        <dbReference type="ARBA" id="ARBA00015897"/>
    </source>
</evidence>
<evidence type="ECO:0000256" key="4">
    <source>
        <dbReference type="ARBA" id="ARBA00022475"/>
    </source>
</evidence>
<dbReference type="GeneID" id="106176220"/>
<evidence type="ECO:0000256" key="5">
    <source>
        <dbReference type="ARBA" id="ARBA00022692"/>
    </source>
</evidence>
<evidence type="ECO:0000256" key="13">
    <source>
        <dbReference type="SAM" id="Coils"/>
    </source>
</evidence>
<feature type="coiled-coil region" evidence="13">
    <location>
        <begin position="189"/>
        <end position="223"/>
    </location>
</feature>
<evidence type="ECO:0000313" key="18">
    <source>
        <dbReference type="RefSeq" id="XP_013413952.1"/>
    </source>
</evidence>
<proteinExistence type="predicted"/>
<keyword evidence="6" id="KW-0851">Voltage-gated channel</keyword>
<evidence type="ECO:0000256" key="7">
    <source>
        <dbReference type="ARBA" id="ARBA00022989"/>
    </source>
</evidence>
<keyword evidence="9" id="KW-0406">Ion transport</keyword>
<dbReference type="Proteomes" id="UP000085678">
    <property type="component" value="Unplaced"/>
</dbReference>